<dbReference type="CDD" id="cd16329">
    <property type="entry name" value="LolA_like"/>
    <property type="match status" value="1"/>
</dbReference>
<dbReference type="RefSeq" id="WP_346759587.1">
    <property type="nucleotide sequence ID" value="NZ_JAUJEB010000004.1"/>
</dbReference>
<dbReference type="Pfam" id="PF17131">
    <property type="entry name" value="LolA_like"/>
    <property type="match status" value="1"/>
</dbReference>
<feature type="domain" description="Uncharacterized protein TP-0789" evidence="3">
    <location>
        <begin position="64"/>
        <end position="245"/>
    </location>
</feature>
<gene>
    <name evidence="4" type="ORF">QQ020_19395</name>
</gene>
<reference evidence="4" key="1">
    <citation type="submission" date="2023-06" db="EMBL/GenBank/DDBJ databases">
        <title>Genomic of Agaribacillus aureum.</title>
        <authorList>
            <person name="Wang G."/>
        </authorList>
    </citation>
    <scope>NUCLEOTIDE SEQUENCE</scope>
    <source>
        <strain evidence="4">BMA12</strain>
    </source>
</reference>
<proteinExistence type="predicted"/>
<evidence type="ECO:0000256" key="2">
    <source>
        <dbReference type="SAM" id="SignalP"/>
    </source>
</evidence>
<sequence length="247" mass="28726">MIRVTLLIVMLGFGWSVTAQDATEIIRKADEKMQGKSNSAEMTMTILRPDWKREVSIKSWAKGTELSLILITAPARDKGTAFLKRHKELWNWQPRIDRVIKLPPSMMMQSWMGSDFTNDDLVKQSSIVKDYYHELLADTLIDNYDCYKILLTPKEGAPVVWGKIDVYITKDDLLQKLIKYYDEDGYLINIMELKDIRDIGGRVIPTRLEMIPAEEVGQKTIIQYQHMAFDIDISDQFFSLQNMKRIR</sequence>
<keyword evidence="1 2" id="KW-0732">Signal</keyword>
<feature type="signal peptide" evidence="2">
    <location>
        <begin position="1"/>
        <end position="21"/>
    </location>
</feature>
<organism evidence="4 5">
    <name type="scientific">Agaribacillus aureus</name>
    <dbReference type="NCBI Taxonomy" id="3051825"/>
    <lineage>
        <taxon>Bacteria</taxon>
        <taxon>Pseudomonadati</taxon>
        <taxon>Bacteroidota</taxon>
        <taxon>Cytophagia</taxon>
        <taxon>Cytophagales</taxon>
        <taxon>Splendidivirgaceae</taxon>
        <taxon>Agaribacillus</taxon>
    </lineage>
</organism>
<dbReference type="Proteomes" id="UP001172083">
    <property type="component" value="Unassembled WGS sequence"/>
</dbReference>
<feature type="chain" id="PRO_5045369858" evidence="2">
    <location>
        <begin position="22"/>
        <end position="247"/>
    </location>
</feature>
<evidence type="ECO:0000313" key="4">
    <source>
        <dbReference type="EMBL" id="MDN5214252.1"/>
    </source>
</evidence>
<dbReference type="SUPFAM" id="SSF89392">
    <property type="entry name" value="Prokaryotic lipoproteins and lipoprotein localization factors"/>
    <property type="match status" value="1"/>
</dbReference>
<name>A0ABT8L914_9BACT</name>
<dbReference type="InterPro" id="IPR033399">
    <property type="entry name" value="TP_0789-like"/>
</dbReference>
<dbReference type="InterPro" id="IPR029046">
    <property type="entry name" value="LolA/LolB/LppX"/>
</dbReference>
<dbReference type="EMBL" id="JAUJEB010000004">
    <property type="protein sequence ID" value="MDN5214252.1"/>
    <property type="molecule type" value="Genomic_DNA"/>
</dbReference>
<evidence type="ECO:0000259" key="3">
    <source>
        <dbReference type="Pfam" id="PF17131"/>
    </source>
</evidence>
<evidence type="ECO:0000256" key="1">
    <source>
        <dbReference type="ARBA" id="ARBA00022729"/>
    </source>
</evidence>
<dbReference type="Gene3D" id="2.50.20.10">
    <property type="entry name" value="Lipoprotein localisation LolA/LolB/LppX"/>
    <property type="match status" value="1"/>
</dbReference>
<keyword evidence="5" id="KW-1185">Reference proteome</keyword>
<keyword evidence="4" id="KW-0449">Lipoprotein</keyword>
<evidence type="ECO:0000313" key="5">
    <source>
        <dbReference type="Proteomes" id="UP001172083"/>
    </source>
</evidence>
<comment type="caution">
    <text evidence="4">The sequence shown here is derived from an EMBL/GenBank/DDBJ whole genome shotgun (WGS) entry which is preliminary data.</text>
</comment>
<protein>
    <submittedName>
        <fullName evidence="4">Outer membrane lipoprotein-sorting protein</fullName>
    </submittedName>
</protein>
<accession>A0ABT8L914</accession>